<dbReference type="InterPro" id="IPR051906">
    <property type="entry name" value="TolC-like"/>
</dbReference>
<dbReference type="AlphaFoldDB" id="A0A0C2V0X6"/>
<reference evidence="9 10" key="1">
    <citation type="submission" date="2015-01" db="EMBL/GenBank/DDBJ databases">
        <title>Genome Sequence of Magnetospirillum magnetotacticum Strain MS-1.</title>
        <authorList>
            <person name="Marinov G.K."/>
            <person name="Smalley M.D."/>
            <person name="DeSalvo G."/>
        </authorList>
    </citation>
    <scope>NUCLEOTIDE SEQUENCE [LARGE SCALE GENOMIC DNA]</scope>
    <source>
        <strain evidence="9 10">MS-1</strain>
    </source>
</reference>
<evidence type="ECO:0000256" key="2">
    <source>
        <dbReference type="ARBA" id="ARBA00007613"/>
    </source>
</evidence>
<evidence type="ECO:0000256" key="1">
    <source>
        <dbReference type="ARBA" id="ARBA00004442"/>
    </source>
</evidence>
<dbReference type="InterPro" id="IPR010130">
    <property type="entry name" value="T1SS_OMP_TolC"/>
</dbReference>
<keyword evidence="6" id="KW-0472">Membrane</keyword>
<dbReference type="GO" id="GO:0015288">
    <property type="term" value="F:porin activity"/>
    <property type="evidence" value="ECO:0007669"/>
    <property type="project" value="TreeGrafter"/>
</dbReference>
<evidence type="ECO:0000256" key="6">
    <source>
        <dbReference type="ARBA" id="ARBA00023136"/>
    </source>
</evidence>
<comment type="subcellular location">
    <subcellularLocation>
        <location evidence="1">Cell outer membrane</location>
    </subcellularLocation>
</comment>
<name>A0A0C2V0X6_PARME</name>
<dbReference type="PANTHER" id="PTHR30026">
    <property type="entry name" value="OUTER MEMBRANE PROTEIN TOLC"/>
    <property type="match status" value="1"/>
</dbReference>
<keyword evidence="7" id="KW-0998">Cell outer membrane</keyword>
<dbReference type="GO" id="GO:1990281">
    <property type="term" value="C:efflux pump complex"/>
    <property type="evidence" value="ECO:0007669"/>
    <property type="project" value="TreeGrafter"/>
</dbReference>
<protein>
    <submittedName>
        <fullName evidence="9">Type I secretion outer membrane protein TolC</fullName>
    </submittedName>
</protein>
<sequence length="444" mass="47849">MVVAASAPVSAETLEEVLASTYSSNPTLLARRAKLRSTDEGVPQALSNWRPTVSLTGSVGRGSYDNNTLSPYSMNRTPRTQALTISQPLFRGGRTLAATSQAENTVLSERALLAATEQSILLAAATAYLNVVRDDAVLKLSINNEQVLRRQFEATEERFKVGELTRTDVSQAEARLAKATADRVAAEGNLQTSRANYVNNVGRPPEALSPPAAPPALPASLEEVTSMALAANPNVLSADFTHEAAKDGVDLVFGELLPTVSLSADLTRNFQTSTMENSSTAREVLLNVSVPLYESGSVYSRVRASKHTAGQRRIEADQARRDTVETGTKAWEALQAARAQAKSYQAQIKASELALAGVREESKVGSRTILDVLNAEQELFDARVNLVKAQRDVLAGSYQVKSALGQMTARGLNLGVEVYDPTKHYDDVRGQWIGNGIDKDKGYE</sequence>
<evidence type="ECO:0000256" key="8">
    <source>
        <dbReference type="SAM" id="Coils"/>
    </source>
</evidence>
<evidence type="ECO:0000256" key="3">
    <source>
        <dbReference type="ARBA" id="ARBA00022448"/>
    </source>
</evidence>
<proteinExistence type="inferred from homology"/>
<gene>
    <name evidence="9" type="ORF">CCC_02166</name>
</gene>
<evidence type="ECO:0000256" key="7">
    <source>
        <dbReference type="ARBA" id="ARBA00023237"/>
    </source>
</evidence>
<keyword evidence="3" id="KW-0813">Transport</keyword>
<dbReference type="Pfam" id="PF02321">
    <property type="entry name" value="OEP"/>
    <property type="match status" value="2"/>
</dbReference>
<feature type="coiled-coil region" evidence="8">
    <location>
        <begin position="334"/>
        <end position="392"/>
    </location>
</feature>
<dbReference type="InterPro" id="IPR003423">
    <property type="entry name" value="OMP_efflux"/>
</dbReference>
<keyword evidence="8" id="KW-0175">Coiled coil</keyword>
<dbReference type="PANTHER" id="PTHR30026:SF22">
    <property type="entry name" value="OUTER MEMBRANE EFFLUX PROTEIN"/>
    <property type="match status" value="1"/>
</dbReference>
<evidence type="ECO:0000256" key="5">
    <source>
        <dbReference type="ARBA" id="ARBA00022692"/>
    </source>
</evidence>
<dbReference type="Gene3D" id="1.20.1600.10">
    <property type="entry name" value="Outer membrane efflux proteins (OEP)"/>
    <property type="match status" value="1"/>
</dbReference>
<dbReference type="SUPFAM" id="SSF56954">
    <property type="entry name" value="Outer membrane efflux proteins (OEP)"/>
    <property type="match status" value="1"/>
</dbReference>
<dbReference type="GO" id="GO:0015562">
    <property type="term" value="F:efflux transmembrane transporter activity"/>
    <property type="evidence" value="ECO:0007669"/>
    <property type="project" value="InterPro"/>
</dbReference>
<dbReference type="NCBIfam" id="TIGR01844">
    <property type="entry name" value="type_I_sec_TolC"/>
    <property type="match status" value="1"/>
</dbReference>
<comment type="similarity">
    <text evidence="2">Belongs to the outer membrane factor (OMF) (TC 1.B.17) family.</text>
</comment>
<evidence type="ECO:0000313" key="10">
    <source>
        <dbReference type="Proteomes" id="UP000031971"/>
    </source>
</evidence>
<keyword evidence="10" id="KW-1185">Reference proteome</keyword>
<dbReference type="Proteomes" id="UP000031971">
    <property type="component" value="Unassembled WGS sequence"/>
</dbReference>
<dbReference type="GO" id="GO:0009279">
    <property type="term" value="C:cell outer membrane"/>
    <property type="evidence" value="ECO:0007669"/>
    <property type="project" value="UniProtKB-SubCell"/>
</dbReference>
<accession>A0A0C2V0X6</accession>
<comment type="caution">
    <text evidence="9">The sequence shown here is derived from an EMBL/GenBank/DDBJ whole genome shotgun (WGS) entry which is preliminary data.</text>
</comment>
<organism evidence="9 10">
    <name type="scientific">Paramagnetospirillum magnetotacticum MS-1</name>
    <dbReference type="NCBI Taxonomy" id="272627"/>
    <lineage>
        <taxon>Bacteria</taxon>
        <taxon>Pseudomonadati</taxon>
        <taxon>Pseudomonadota</taxon>
        <taxon>Alphaproteobacteria</taxon>
        <taxon>Rhodospirillales</taxon>
        <taxon>Magnetospirillaceae</taxon>
        <taxon>Paramagnetospirillum</taxon>
    </lineage>
</organism>
<dbReference type="EMBL" id="JXSL01000027">
    <property type="protein sequence ID" value="KIL98716.1"/>
    <property type="molecule type" value="Genomic_DNA"/>
</dbReference>
<keyword evidence="4" id="KW-1134">Transmembrane beta strand</keyword>
<evidence type="ECO:0000313" key="9">
    <source>
        <dbReference type="EMBL" id="KIL98716.1"/>
    </source>
</evidence>
<dbReference type="STRING" id="272627.CCC_02166"/>
<evidence type="ECO:0000256" key="4">
    <source>
        <dbReference type="ARBA" id="ARBA00022452"/>
    </source>
</evidence>
<dbReference type="RefSeq" id="WP_009866832.1">
    <property type="nucleotide sequence ID" value="NZ_JXSL01000027.1"/>
</dbReference>
<keyword evidence="5" id="KW-0812">Transmembrane</keyword>